<name>A0A383CM48_9ZZZZ</name>
<evidence type="ECO:0000313" key="1">
    <source>
        <dbReference type="EMBL" id="SVE33139.1"/>
    </source>
</evidence>
<proteinExistence type="predicted"/>
<reference evidence="1" key="1">
    <citation type="submission" date="2018-05" db="EMBL/GenBank/DDBJ databases">
        <authorList>
            <person name="Lanie J.A."/>
            <person name="Ng W.-L."/>
            <person name="Kazmierczak K.M."/>
            <person name="Andrzejewski T.M."/>
            <person name="Davidsen T.M."/>
            <person name="Wayne K.J."/>
            <person name="Tettelin H."/>
            <person name="Glass J.I."/>
            <person name="Rusch D."/>
            <person name="Podicherti R."/>
            <person name="Tsui H.-C.T."/>
            <person name="Winkler M.E."/>
        </authorList>
    </citation>
    <scope>NUCLEOTIDE SEQUENCE</scope>
</reference>
<accession>A0A383CM48</accession>
<dbReference type="AlphaFoldDB" id="A0A383CM48"/>
<protein>
    <submittedName>
        <fullName evidence="1">Uncharacterized protein</fullName>
    </submittedName>
</protein>
<feature type="non-terminal residue" evidence="1">
    <location>
        <position position="1"/>
    </location>
</feature>
<dbReference type="EMBL" id="UINC01209914">
    <property type="protein sequence ID" value="SVE33139.1"/>
    <property type="molecule type" value="Genomic_DNA"/>
</dbReference>
<gene>
    <name evidence="1" type="ORF">METZ01_LOCUS485993</name>
</gene>
<sequence length="171" mass="20097">HTTLNYNGQMTNQKGIHGFWESRLPELYSDNYDFFVGKATYIENPLETAWQIAEASFRAKDSVLNFEANLNTDFPSDKKYSYEEKGQQHNRVYSREYSDAYHGNLNGMVERRMRESIKMIGSYWYTAWVNAGKPDLDKLIDGKLTKEMEIQLKEEEKMWKAGKIYGRSHPE</sequence>
<organism evidence="1">
    <name type="scientific">marine metagenome</name>
    <dbReference type="NCBI Taxonomy" id="408172"/>
    <lineage>
        <taxon>unclassified sequences</taxon>
        <taxon>metagenomes</taxon>
        <taxon>ecological metagenomes</taxon>
    </lineage>
</organism>